<feature type="non-terminal residue" evidence="1">
    <location>
        <position position="1"/>
    </location>
</feature>
<organism evidence="1 2">
    <name type="scientific">Racocetra persica</name>
    <dbReference type="NCBI Taxonomy" id="160502"/>
    <lineage>
        <taxon>Eukaryota</taxon>
        <taxon>Fungi</taxon>
        <taxon>Fungi incertae sedis</taxon>
        <taxon>Mucoromycota</taxon>
        <taxon>Glomeromycotina</taxon>
        <taxon>Glomeromycetes</taxon>
        <taxon>Diversisporales</taxon>
        <taxon>Gigasporaceae</taxon>
        <taxon>Racocetra</taxon>
    </lineage>
</organism>
<feature type="non-terminal residue" evidence="1">
    <location>
        <position position="44"/>
    </location>
</feature>
<comment type="caution">
    <text evidence="1">The sequence shown here is derived from an EMBL/GenBank/DDBJ whole genome shotgun (WGS) entry which is preliminary data.</text>
</comment>
<evidence type="ECO:0000313" key="2">
    <source>
        <dbReference type="Proteomes" id="UP000789920"/>
    </source>
</evidence>
<protein>
    <submittedName>
        <fullName evidence="1">8727_t:CDS:1</fullName>
    </submittedName>
</protein>
<gene>
    <name evidence="1" type="ORF">RPERSI_LOCUS35712</name>
</gene>
<proteinExistence type="predicted"/>
<dbReference type="Proteomes" id="UP000789920">
    <property type="component" value="Unassembled WGS sequence"/>
</dbReference>
<reference evidence="1" key="1">
    <citation type="submission" date="2021-06" db="EMBL/GenBank/DDBJ databases">
        <authorList>
            <person name="Kallberg Y."/>
            <person name="Tangrot J."/>
            <person name="Rosling A."/>
        </authorList>
    </citation>
    <scope>NUCLEOTIDE SEQUENCE</scope>
    <source>
        <strain evidence="1">MA461A</strain>
    </source>
</reference>
<sequence length="44" mass="5007">QSSLINSNIVPLVLRPIQDNIEEFSISKILLAKVFKLNNKAIRE</sequence>
<accession>A0ACA9SWD2</accession>
<dbReference type="EMBL" id="CAJVQC010166804">
    <property type="protein sequence ID" value="CAG8849669.1"/>
    <property type="molecule type" value="Genomic_DNA"/>
</dbReference>
<keyword evidence="2" id="KW-1185">Reference proteome</keyword>
<name>A0ACA9SWD2_9GLOM</name>
<evidence type="ECO:0000313" key="1">
    <source>
        <dbReference type="EMBL" id="CAG8849669.1"/>
    </source>
</evidence>